<sequence length="228" mass="25605">MIEEIATRWPVTFELGLMALIIALLIALPIGIYSALRQDTWGDYIGRSFAILSIAVPGFWLATLIILFPAMWWGYMPPIIYTPFLENPLANLRTFITPAIVLGMGMAGGIMRMTRAMVLEVLREDYIRTAWAKGLRERVVIIRHVLKNALIPVVTLIGFWIPLLMGGAVIIENIFVLPGMGYLILEAAQYRDYLVLSGVLLLFGVGMVLINLMVDLTYGFLDPRVSYR</sequence>
<gene>
    <name evidence="9" type="ORF">S12H4_16590</name>
</gene>
<protein>
    <recommendedName>
        <fullName evidence="8">ABC transmembrane type-1 domain-containing protein</fullName>
    </recommendedName>
</protein>
<feature type="transmembrane region" description="Helical" evidence="7">
    <location>
        <begin position="149"/>
        <end position="175"/>
    </location>
</feature>
<evidence type="ECO:0000256" key="3">
    <source>
        <dbReference type="ARBA" id="ARBA00022475"/>
    </source>
</evidence>
<dbReference type="AlphaFoldDB" id="X1THK9"/>
<keyword evidence="5 7" id="KW-1133">Transmembrane helix</keyword>
<proteinExistence type="predicted"/>
<evidence type="ECO:0000256" key="4">
    <source>
        <dbReference type="ARBA" id="ARBA00022692"/>
    </source>
</evidence>
<dbReference type="GO" id="GO:0005886">
    <property type="term" value="C:plasma membrane"/>
    <property type="evidence" value="ECO:0007669"/>
    <property type="project" value="UniProtKB-SubCell"/>
</dbReference>
<evidence type="ECO:0000256" key="2">
    <source>
        <dbReference type="ARBA" id="ARBA00022448"/>
    </source>
</evidence>
<dbReference type="Pfam" id="PF00528">
    <property type="entry name" value="BPD_transp_1"/>
    <property type="match status" value="1"/>
</dbReference>
<feature type="transmembrane region" description="Helical" evidence="7">
    <location>
        <begin position="95"/>
        <end position="113"/>
    </location>
</feature>
<dbReference type="PANTHER" id="PTHR43163:SF6">
    <property type="entry name" value="DIPEPTIDE TRANSPORT SYSTEM PERMEASE PROTEIN DPPB-RELATED"/>
    <property type="match status" value="1"/>
</dbReference>
<evidence type="ECO:0000256" key="1">
    <source>
        <dbReference type="ARBA" id="ARBA00004651"/>
    </source>
</evidence>
<dbReference type="InterPro" id="IPR035906">
    <property type="entry name" value="MetI-like_sf"/>
</dbReference>
<keyword evidence="3" id="KW-1003">Cell membrane</keyword>
<keyword evidence="6 7" id="KW-0472">Membrane</keyword>
<feature type="transmembrane region" description="Helical" evidence="7">
    <location>
        <begin position="48"/>
        <end position="75"/>
    </location>
</feature>
<dbReference type="InterPro" id="IPR000515">
    <property type="entry name" value="MetI-like"/>
</dbReference>
<accession>X1THK9</accession>
<dbReference type="Gene3D" id="1.10.3720.10">
    <property type="entry name" value="MetI-like"/>
    <property type="match status" value="1"/>
</dbReference>
<keyword evidence="2" id="KW-0813">Transport</keyword>
<dbReference type="CDD" id="cd06261">
    <property type="entry name" value="TM_PBP2"/>
    <property type="match status" value="1"/>
</dbReference>
<feature type="transmembrane region" description="Helical" evidence="7">
    <location>
        <begin position="15"/>
        <end position="36"/>
    </location>
</feature>
<keyword evidence="4 7" id="KW-0812">Transmembrane</keyword>
<evidence type="ECO:0000313" key="9">
    <source>
        <dbReference type="EMBL" id="GAI79499.1"/>
    </source>
</evidence>
<feature type="transmembrane region" description="Helical" evidence="7">
    <location>
        <begin position="195"/>
        <end position="221"/>
    </location>
</feature>
<organism evidence="9">
    <name type="scientific">marine sediment metagenome</name>
    <dbReference type="NCBI Taxonomy" id="412755"/>
    <lineage>
        <taxon>unclassified sequences</taxon>
        <taxon>metagenomes</taxon>
        <taxon>ecological metagenomes</taxon>
    </lineage>
</organism>
<dbReference type="PROSITE" id="PS50928">
    <property type="entry name" value="ABC_TM1"/>
    <property type="match status" value="1"/>
</dbReference>
<evidence type="ECO:0000256" key="5">
    <source>
        <dbReference type="ARBA" id="ARBA00022989"/>
    </source>
</evidence>
<dbReference type="GO" id="GO:0055085">
    <property type="term" value="P:transmembrane transport"/>
    <property type="evidence" value="ECO:0007669"/>
    <property type="project" value="InterPro"/>
</dbReference>
<comment type="caution">
    <text evidence="9">The sequence shown here is derived from an EMBL/GenBank/DDBJ whole genome shotgun (WGS) entry which is preliminary data.</text>
</comment>
<dbReference type="SUPFAM" id="SSF161098">
    <property type="entry name" value="MetI-like"/>
    <property type="match status" value="1"/>
</dbReference>
<feature type="domain" description="ABC transmembrane type-1" evidence="8">
    <location>
        <begin position="9"/>
        <end position="218"/>
    </location>
</feature>
<dbReference type="PANTHER" id="PTHR43163">
    <property type="entry name" value="DIPEPTIDE TRANSPORT SYSTEM PERMEASE PROTEIN DPPB-RELATED"/>
    <property type="match status" value="1"/>
</dbReference>
<evidence type="ECO:0000256" key="7">
    <source>
        <dbReference type="SAM" id="Phobius"/>
    </source>
</evidence>
<comment type="subcellular location">
    <subcellularLocation>
        <location evidence="1">Cell membrane</location>
        <topology evidence="1">Multi-pass membrane protein</topology>
    </subcellularLocation>
</comment>
<dbReference type="EMBL" id="BARW01008032">
    <property type="protein sequence ID" value="GAI79499.1"/>
    <property type="molecule type" value="Genomic_DNA"/>
</dbReference>
<evidence type="ECO:0000259" key="8">
    <source>
        <dbReference type="PROSITE" id="PS50928"/>
    </source>
</evidence>
<name>X1THK9_9ZZZZ</name>
<evidence type="ECO:0000256" key="6">
    <source>
        <dbReference type="ARBA" id="ARBA00023136"/>
    </source>
</evidence>
<reference evidence="9" key="1">
    <citation type="journal article" date="2014" name="Front. Microbiol.">
        <title>High frequency of phylogenetically diverse reductive dehalogenase-homologous genes in deep subseafloor sedimentary metagenomes.</title>
        <authorList>
            <person name="Kawai M."/>
            <person name="Futagami T."/>
            <person name="Toyoda A."/>
            <person name="Takaki Y."/>
            <person name="Nishi S."/>
            <person name="Hori S."/>
            <person name="Arai W."/>
            <person name="Tsubouchi T."/>
            <person name="Morono Y."/>
            <person name="Uchiyama I."/>
            <person name="Ito T."/>
            <person name="Fujiyama A."/>
            <person name="Inagaki F."/>
            <person name="Takami H."/>
        </authorList>
    </citation>
    <scope>NUCLEOTIDE SEQUENCE</scope>
    <source>
        <strain evidence="9">Expedition CK06-06</strain>
    </source>
</reference>